<geneLocation type="plasmid" evidence="1">
    <name>unnamed</name>
</geneLocation>
<gene>
    <name evidence="1" type="ORF">AB3N04_01095</name>
</gene>
<dbReference type="RefSeq" id="WP_368502724.1">
    <property type="nucleotide sequence ID" value="NZ_CP162550.1"/>
</dbReference>
<proteinExistence type="predicted"/>
<accession>A0AB39BMQ5</accession>
<dbReference type="AlphaFoldDB" id="A0AB39BMQ5"/>
<organism evidence="1">
    <name type="scientific">Alkalihalophilus sp. As8PL</name>
    <dbReference type="NCBI Taxonomy" id="3237103"/>
    <lineage>
        <taxon>Bacteria</taxon>
        <taxon>Bacillati</taxon>
        <taxon>Bacillota</taxon>
        <taxon>Bacilli</taxon>
        <taxon>Bacillales</taxon>
        <taxon>Bacillaceae</taxon>
        <taxon>Alkalihalophilus</taxon>
    </lineage>
</organism>
<dbReference type="EMBL" id="CP162550">
    <property type="protein sequence ID" value="XDI35107.1"/>
    <property type="molecule type" value="Genomic_DNA"/>
</dbReference>
<keyword evidence="1" id="KW-0614">Plasmid</keyword>
<sequence length="121" mass="13994">MYPTNSKSSIQTYTIDKESFFSNLIEFPSENEITLSVQDAMKFWRIIWSNNAQSIDFNSFSLNELEKTLDSVMVIRTEVDDAEGFQRENAANPMVQAFLLDGLQDKLANLRVKKRSKNQFL</sequence>
<evidence type="ECO:0000313" key="1">
    <source>
        <dbReference type="EMBL" id="XDI35107.1"/>
    </source>
</evidence>
<reference evidence="1" key="1">
    <citation type="submission" date="2024-07" db="EMBL/GenBank/DDBJ databases">
        <title>Identification and characteristics of an arsenic-resistant bacterial isolate, which belongs to a novel species.</title>
        <authorList>
            <person name="Juszczyk A."/>
            <person name="Kowalczyk A."/>
            <person name="Was K."/>
            <person name="Kosowicz W."/>
            <person name="Budzyn A."/>
            <person name="Latowski D."/>
        </authorList>
    </citation>
    <scope>NUCLEOTIDE SEQUENCE</scope>
    <source>
        <strain evidence="1">As8PL</strain>
        <plasmid evidence="1">unnamed</plasmid>
    </source>
</reference>
<protein>
    <submittedName>
        <fullName evidence="1">Uncharacterized protein</fullName>
    </submittedName>
</protein>
<name>A0AB39BMQ5_9BACI</name>